<evidence type="ECO:0000256" key="7">
    <source>
        <dbReference type="ARBA" id="ARBA00049120"/>
    </source>
</evidence>
<dbReference type="PANTHER" id="PTHR13370">
    <property type="entry name" value="RNA METHYLASE-RELATED"/>
    <property type="match status" value="1"/>
</dbReference>
<evidence type="ECO:0000256" key="1">
    <source>
        <dbReference type="ARBA" id="ARBA00010203"/>
    </source>
</evidence>
<evidence type="ECO:0000259" key="9">
    <source>
        <dbReference type="Pfam" id="PF01555"/>
    </source>
</evidence>
<dbReference type="InterPro" id="IPR002941">
    <property type="entry name" value="DNA_methylase_N4/N6"/>
</dbReference>
<dbReference type="InterPro" id="IPR001091">
    <property type="entry name" value="RM_Methyltransferase"/>
</dbReference>
<keyword evidence="6" id="KW-0238">DNA-binding</keyword>
<reference evidence="10 11" key="1">
    <citation type="submission" date="2023-04" db="EMBL/GenBank/DDBJ databases">
        <title>Spirochaete genome identified in red abalone sample constitutes a novel genus.</title>
        <authorList>
            <person name="Sharma S.P."/>
            <person name="Purcell C.M."/>
            <person name="Hyde J.R."/>
            <person name="Severin A.J."/>
        </authorList>
    </citation>
    <scope>NUCLEOTIDE SEQUENCE [LARGE SCALE GENOMIC DNA]</scope>
    <source>
        <strain evidence="10 11">SP-2023</strain>
    </source>
</reference>
<keyword evidence="11" id="KW-1185">Reference proteome</keyword>
<dbReference type="Proteomes" id="UP001228690">
    <property type="component" value="Chromosome"/>
</dbReference>
<evidence type="ECO:0000313" key="11">
    <source>
        <dbReference type="Proteomes" id="UP001228690"/>
    </source>
</evidence>
<dbReference type="Gene3D" id="3.40.50.150">
    <property type="entry name" value="Vaccinia Virus protein VP39"/>
    <property type="match status" value="1"/>
</dbReference>
<evidence type="ECO:0000256" key="8">
    <source>
        <dbReference type="RuleBase" id="RU362026"/>
    </source>
</evidence>
<evidence type="ECO:0000256" key="6">
    <source>
        <dbReference type="ARBA" id="ARBA00023125"/>
    </source>
</evidence>
<dbReference type="GO" id="GO:0008168">
    <property type="term" value="F:methyltransferase activity"/>
    <property type="evidence" value="ECO:0007669"/>
    <property type="project" value="UniProtKB-KW"/>
</dbReference>
<proteinExistence type="inferred from homology"/>
<evidence type="ECO:0000313" key="10">
    <source>
        <dbReference type="EMBL" id="WGK68064.1"/>
    </source>
</evidence>
<dbReference type="Pfam" id="PF01555">
    <property type="entry name" value="N6_N4_Mtase"/>
    <property type="match status" value="1"/>
</dbReference>
<dbReference type="PROSITE" id="PS00093">
    <property type="entry name" value="N4_MTASE"/>
    <property type="match status" value="1"/>
</dbReference>
<evidence type="ECO:0000256" key="4">
    <source>
        <dbReference type="ARBA" id="ARBA00022691"/>
    </source>
</evidence>
<dbReference type="RefSeq" id="WP_326926229.1">
    <property type="nucleotide sequence ID" value="NZ_CP123443.1"/>
</dbReference>
<protein>
    <recommendedName>
        <fullName evidence="8">Methyltransferase</fullName>
        <ecNumber evidence="8">2.1.1.-</ecNumber>
    </recommendedName>
</protein>
<sequence length="293" mass="34065">MKTMQECFEDESLGNRRSVQIYCGDSYAVLKELPSDSVNLIVTSPPYADQRKKTYGGVHHQDYVDWFLPISQELLRVLKPTGTFILNIKEKVVGGERSTYVLELILGMREQGWLWTEEFIWHKKNCYPGKWPNRFRDAWERLLQFNKQRSFHMYQEEVMVPMGDWANSRLKKLSETDQTRDESKLQSGFGKNISHWLNRDMAYPTNVVHLATECSNKKHSAAFPEDLPGWFIKLFTVENDTVLDPFMGSGTTIVVAKRMGRNAIGIDIMNEYYAMVKEQLKPEQDDLFSRSGL</sequence>
<dbReference type="InterPro" id="IPR017985">
    <property type="entry name" value="MeTrfase_CN4_CS"/>
</dbReference>
<dbReference type="EC" id="2.1.1.-" evidence="8"/>
<dbReference type="GO" id="GO:0032259">
    <property type="term" value="P:methylation"/>
    <property type="evidence" value="ECO:0007669"/>
    <property type="project" value="UniProtKB-KW"/>
</dbReference>
<gene>
    <name evidence="10" type="ORF">P0082_06165</name>
</gene>
<feature type="domain" description="DNA methylase N-4/N-6" evidence="9">
    <location>
        <begin position="38"/>
        <end position="278"/>
    </location>
</feature>
<evidence type="ECO:0000256" key="2">
    <source>
        <dbReference type="ARBA" id="ARBA00022603"/>
    </source>
</evidence>
<evidence type="ECO:0000256" key="3">
    <source>
        <dbReference type="ARBA" id="ARBA00022679"/>
    </source>
</evidence>
<accession>A0ABY8MGT3</accession>
<dbReference type="InterPro" id="IPR029063">
    <property type="entry name" value="SAM-dependent_MTases_sf"/>
</dbReference>
<dbReference type="EMBL" id="CP123443">
    <property type="protein sequence ID" value="WGK68064.1"/>
    <property type="molecule type" value="Genomic_DNA"/>
</dbReference>
<dbReference type="PRINTS" id="PR00508">
    <property type="entry name" value="S21N4MTFRASE"/>
</dbReference>
<keyword evidence="5" id="KW-0680">Restriction system</keyword>
<comment type="catalytic activity">
    <reaction evidence="7">
        <text>a 2'-deoxycytidine in DNA + S-adenosyl-L-methionine = an N(4)-methyl-2'-deoxycytidine in DNA + S-adenosyl-L-homocysteine + H(+)</text>
        <dbReference type="Rhea" id="RHEA:16857"/>
        <dbReference type="Rhea" id="RHEA-COMP:11369"/>
        <dbReference type="Rhea" id="RHEA-COMP:13674"/>
        <dbReference type="ChEBI" id="CHEBI:15378"/>
        <dbReference type="ChEBI" id="CHEBI:57856"/>
        <dbReference type="ChEBI" id="CHEBI:59789"/>
        <dbReference type="ChEBI" id="CHEBI:85452"/>
        <dbReference type="ChEBI" id="CHEBI:137933"/>
        <dbReference type="EC" id="2.1.1.113"/>
    </reaction>
</comment>
<name>A0ABY8MGT3_9SPIO</name>
<dbReference type="SUPFAM" id="SSF53335">
    <property type="entry name" value="S-adenosyl-L-methionine-dependent methyltransferases"/>
    <property type="match status" value="1"/>
</dbReference>
<keyword evidence="3 10" id="KW-0808">Transferase</keyword>
<dbReference type="PANTHER" id="PTHR13370:SF3">
    <property type="entry name" value="TRNA (GUANINE(10)-N2)-METHYLTRANSFERASE HOMOLOG"/>
    <property type="match status" value="1"/>
</dbReference>
<comment type="similarity">
    <text evidence="1">Belongs to the N(4)/N(6)-methyltransferase family. N(4) subfamily.</text>
</comment>
<organism evidence="10 11">
    <name type="scientific">Candidatus Haliotispira prima</name>
    <dbReference type="NCBI Taxonomy" id="3034016"/>
    <lineage>
        <taxon>Bacteria</taxon>
        <taxon>Pseudomonadati</taxon>
        <taxon>Spirochaetota</taxon>
        <taxon>Spirochaetia</taxon>
        <taxon>Spirochaetales</taxon>
        <taxon>Spirochaetaceae</taxon>
        <taxon>Candidatus Haliotispira</taxon>
    </lineage>
</organism>
<keyword evidence="4" id="KW-0949">S-adenosyl-L-methionine</keyword>
<evidence type="ECO:0000256" key="5">
    <source>
        <dbReference type="ARBA" id="ARBA00022747"/>
    </source>
</evidence>
<keyword evidence="2 10" id="KW-0489">Methyltransferase</keyword>